<gene>
    <name evidence="2" type="ORF">BN12_700003</name>
</gene>
<feature type="transmembrane region" description="Helical" evidence="1">
    <location>
        <begin position="56"/>
        <end position="75"/>
    </location>
</feature>
<feature type="transmembrane region" description="Helical" evidence="1">
    <location>
        <begin position="149"/>
        <end position="174"/>
    </location>
</feature>
<sequence>MSRSRVASAWHLGTALVSLVSLLVQLVLVVHGTDVLVDDTTGRPLVGAPTRVLRFFSYFTVESNVLVIVATALLAREPGRDGAVFRPVRLAGLVGITVTFVVYLVALRPLLDLHGVAAATDVGFHIATPVLAVMGFLLFGPWPRFGAHVLVWSLAWPVVWAGYTLVHGAASGWYPYPFLDVTSLGYGVALRNVLLVAVVAVVLAAAYVAVDAVLGRRAMVARR</sequence>
<keyword evidence="1" id="KW-0812">Transmembrane</keyword>
<feature type="transmembrane region" description="Helical" evidence="1">
    <location>
        <begin position="194"/>
        <end position="214"/>
    </location>
</feature>
<evidence type="ECO:0000256" key="1">
    <source>
        <dbReference type="SAM" id="Phobius"/>
    </source>
</evidence>
<dbReference type="RefSeq" id="WP_157635429.1">
    <property type="nucleotide sequence ID" value="NZ_HF570958.1"/>
</dbReference>
<evidence type="ECO:0008006" key="4">
    <source>
        <dbReference type="Google" id="ProtNLM"/>
    </source>
</evidence>
<feature type="transmembrane region" description="Helical" evidence="1">
    <location>
        <begin position="122"/>
        <end position="142"/>
    </location>
</feature>
<keyword evidence="1" id="KW-1133">Transmembrane helix</keyword>
<comment type="caution">
    <text evidence="2">The sequence shown here is derived from an EMBL/GenBank/DDBJ whole genome shotgun (WGS) entry which is preliminary data.</text>
</comment>
<keyword evidence="1" id="KW-0472">Membrane</keyword>
<organism evidence="2 3">
    <name type="scientific">Nostocoides japonicum T1-X7</name>
    <dbReference type="NCBI Taxonomy" id="1194083"/>
    <lineage>
        <taxon>Bacteria</taxon>
        <taxon>Bacillati</taxon>
        <taxon>Actinomycetota</taxon>
        <taxon>Actinomycetes</taxon>
        <taxon>Micrococcales</taxon>
        <taxon>Intrasporangiaceae</taxon>
        <taxon>Nostocoides</taxon>
    </lineage>
</organism>
<name>A0A077M118_9MICO</name>
<dbReference type="InterPro" id="IPR049713">
    <property type="entry name" value="Pr6Pr-like"/>
</dbReference>
<dbReference type="OrthoDB" id="9809977at2"/>
<proteinExistence type="predicted"/>
<accession>A0A077M118</accession>
<dbReference type="AlphaFoldDB" id="A0A077M118"/>
<reference evidence="2 3" key="1">
    <citation type="journal article" date="2013" name="ISME J.">
        <title>A metabolic model for members of the genus Tetrasphaera involved in enhanced biological phosphorus removal.</title>
        <authorList>
            <person name="Kristiansen R."/>
            <person name="Nguyen H.T.T."/>
            <person name="Saunders A.M."/>
            <person name="Nielsen J.L."/>
            <person name="Wimmer R."/>
            <person name="Le V.Q."/>
            <person name="McIlroy S.J."/>
            <person name="Petrovski S."/>
            <person name="Seviour R.J."/>
            <person name="Calteau A."/>
            <person name="Nielsen K.L."/>
            <person name="Nielsen P.H."/>
        </authorList>
    </citation>
    <scope>NUCLEOTIDE SEQUENCE [LARGE SCALE GENOMIC DNA]</scope>
    <source>
        <strain evidence="2 3">T1-X7</strain>
    </source>
</reference>
<dbReference type="Proteomes" id="UP000035721">
    <property type="component" value="Unassembled WGS sequence"/>
</dbReference>
<evidence type="ECO:0000313" key="3">
    <source>
        <dbReference type="Proteomes" id="UP000035721"/>
    </source>
</evidence>
<dbReference type="STRING" id="1194083.BN12_700003"/>
<dbReference type="EMBL" id="CAJB01000404">
    <property type="protein sequence ID" value="CCH80038.1"/>
    <property type="molecule type" value="Genomic_DNA"/>
</dbReference>
<protein>
    <recommendedName>
        <fullName evidence="4">Integral membrane protein</fullName>
    </recommendedName>
</protein>
<evidence type="ECO:0000313" key="2">
    <source>
        <dbReference type="EMBL" id="CCH80038.1"/>
    </source>
</evidence>
<dbReference type="NCBIfam" id="NF038065">
    <property type="entry name" value="Pr6Pr"/>
    <property type="match status" value="1"/>
</dbReference>
<feature type="transmembrane region" description="Helical" evidence="1">
    <location>
        <begin position="87"/>
        <end position="110"/>
    </location>
</feature>
<keyword evidence="3" id="KW-1185">Reference proteome</keyword>